<dbReference type="InterPro" id="IPR020013">
    <property type="entry name" value="Flagellar_FlgE/F/G"/>
</dbReference>
<keyword evidence="10" id="KW-0969">Cilium</keyword>
<dbReference type="Pfam" id="PF07559">
    <property type="entry name" value="FlgE_D2"/>
    <property type="match status" value="1"/>
</dbReference>
<evidence type="ECO:0000313" key="11">
    <source>
        <dbReference type="Proteomes" id="UP001430804"/>
    </source>
</evidence>
<proteinExistence type="inferred from homology"/>
<evidence type="ECO:0000256" key="2">
    <source>
        <dbReference type="ARBA" id="ARBA00009677"/>
    </source>
</evidence>
<dbReference type="InterPro" id="IPR019776">
    <property type="entry name" value="Flagellar_basal_body_rod_CS"/>
</dbReference>
<reference evidence="10" key="1">
    <citation type="submission" date="2021-07" db="EMBL/GenBank/DDBJ databases">
        <title>Pseudohoeflea marina sp. nov. a polyhydroxyalcanoate-producing bacterium.</title>
        <authorList>
            <person name="Zheng W."/>
            <person name="Yu S."/>
            <person name="Huang Y."/>
        </authorList>
    </citation>
    <scope>NUCLEOTIDE SEQUENCE</scope>
    <source>
        <strain evidence="10">DP4N28-3</strain>
    </source>
</reference>
<dbReference type="EMBL" id="JAHWQX010000002">
    <property type="protein sequence ID" value="MBW3097354.1"/>
    <property type="molecule type" value="Genomic_DNA"/>
</dbReference>
<comment type="subcellular location">
    <subcellularLocation>
        <location evidence="1 5">Bacterial flagellum basal body</location>
    </subcellularLocation>
</comment>
<dbReference type="NCBIfam" id="TIGR03506">
    <property type="entry name" value="FlgEFG_subfam"/>
    <property type="match status" value="1"/>
</dbReference>
<evidence type="ECO:0000256" key="3">
    <source>
        <dbReference type="ARBA" id="ARBA00019015"/>
    </source>
</evidence>
<sequence length="419" mass="43464">MSLSGMMRTGASGMNAQASRLGTVADNIANANTTGYKKASTEFSSLVLSSSAGAYNSGGVNAEVRYGISQRGPLEFTSSSTDLAINGSGFFIVSDAADVPYLTRAGSFVPDAEGNLVNTAGFTLLGYDYQSGIPAPVVNGFDGLVPVNVSAGSLTAEASSNGVFTANLNASEAAVAAADLPSGNTATADYSHKSSLVVYDNLGGEVLLDFYYTKSANDTWEVAVFDRADAAPNSSFPYASGPLATGTLDFDPTNGLLTSTSTSTLTVNVPNGNAMTIDLAEMSQLDYPFSVQSATVDGSVPSTVVRVEISEDGIVYAQYENGTLEPIYRIAMADVPSPDQLRPLEGNVYAQGQDSGVIRTGFAGSSNFGAIVSGALESSNVDIAEELTNMIESQRSYTANSKVFQTGSDLMDVLVNLKR</sequence>
<gene>
    <name evidence="10" type="ORF">KY465_08685</name>
</gene>
<evidence type="ECO:0000259" key="7">
    <source>
        <dbReference type="Pfam" id="PF06429"/>
    </source>
</evidence>
<evidence type="ECO:0000256" key="4">
    <source>
        <dbReference type="ARBA" id="ARBA00023143"/>
    </source>
</evidence>
<dbReference type="PROSITE" id="PS00588">
    <property type="entry name" value="FLAGELLA_BB_ROD"/>
    <property type="match status" value="1"/>
</dbReference>
<feature type="domain" description="Flagellar hook protein FlgE D2" evidence="8">
    <location>
        <begin position="167"/>
        <end position="298"/>
    </location>
</feature>
<dbReference type="PANTHER" id="PTHR30435:SF1">
    <property type="entry name" value="FLAGELLAR HOOK PROTEIN FLGE"/>
    <property type="match status" value="1"/>
</dbReference>
<comment type="similarity">
    <text evidence="2 5">Belongs to the flagella basal body rod proteins family.</text>
</comment>
<organism evidence="10 11">
    <name type="scientific">Pseudohoeflea coraliihabitans</name>
    <dbReference type="NCBI Taxonomy" id="2860393"/>
    <lineage>
        <taxon>Bacteria</taxon>
        <taxon>Pseudomonadati</taxon>
        <taxon>Pseudomonadota</taxon>
        <taxon>Alphaproteobacteria</taxon>
        <taxon>Hyphomicrobiales</taxon>
        <taxon>Rhizobiaceae</taxon>
        <taxon>Pseudohoeflea</taxon>
    </lineage>
</organism>
<dbReference type="PANTHER" id="PTHR30435">
    <property type="entry name" value="FLAGELLAR PROTEIN"/>
    <property type="match status" value="1"/>
</dbReference>
<keyword evidence="4 5" id="KW-0975">Bacterial flagellum</keyword>
<protein>
    <recommendedName>
        <fullName evidence="3 5">Flagellar hook protein FlgE</fullName>
    </recommendedName>
</protein>
<comment type="caution">
    <text evidence="10">The sequence shown here is derived from an EMBL/GenBank/DDBJ whole genome shotgun (WGS) entry which is preliminary data.</text>
</comment>
<comment type="function">
    <text evidence="5">A flexible structure which links the flagellar filament to the drive apparatus in the basal body.</text>
</comment>
<dbReference type="Pfam" id="PF00460">
    <property type="entry name" value="Flg_bb_rod"/>
    <property type="match status" value="1"/>
</dbReference>
<feature type="domain" description="Flagellar hook protein FlgE/F/G-like D1" evidence="9">
    <location>
        <begin position="84"/>
        <end position="146"/>
    </location>
</feature>
<keyword evidence="11" id="KW-1185">Reference proteome</keyword>
<keyword evidence="10" id="KW-0966">Cell projection</keyword>
<dbReference type="Proteomes" id="UP001430804">
    <property type="component" value="Unassembled WGS sequence"/>
</dbReference>
<dbReference type="InterPro" id="IPR001444">
    <property type="entry name" value="Flag_bb_rod_N"/>
</dbReference>
<dbReference type="InterPro" id="IPR053967">
    <property type="entry name" value="LlgE_F_G-like_D1"/>
</dbReference>
<feature type="domain" description="Flagellar basal body rod protein N-terminal" evidence="6">
    <location>
        <begin position="7"/>
        <end position="37"/>
    </location>
</feature>
<evidence type="ECO:0000256" key="5">
    <source>
        <dbReference type="RuleBase" id="RU362116"/>
    </source>
</evidence>
<dbReference type="InterPro" id="IPR010930">
    <property type="entry name" value="Flg_bb/hook_C_dom"/>
</dbReference>
<feature type="domain" description="Flagellar basal-body/hook protein C-terminal" evidence="7">
    <location>
        <begin position="373"/>
        <end position="417"/>
    </location>
</feature>
<evidence type="ECO:0000256" key="1">
    <source>
        <dbReference type="ARBA" id="ARBA00004117"/>
    </source>
</evidence>
<dbReference type="InterPro" id="IPR011491">
    <property type="entry name" value="FlgE_D2"/>
</dbReference>
<evidence type="ECO:0000259" key="6">
    <source>
        <dbReference type="Pfam" id="PF00460"/>
    </source>
</evidence>
<evidence type="ECO:0000259" key="8">
    <source>
        <dbReference type="Pfam" id="PF07559"/>
    </source>
</evidence>
<keyword evidence="10" id="KW-0282">Flagellum</keyword>
<dbReference type="RefSeq" id="WP_219201270.1">
    <property type="nucleotide sequence ID" value="NZ_JAHWQX010000002.1"/>
</dbReference>
<accession>A0ABS6WN22</accession>
<name>A0ABS6WN22_9HYPH</name>
<dbReference type="Pfam" id="PF06429">
    <property type="entry name" value="Flg_bbr_C"/>
    <property type="match status" value="1"/>
</dbReference>
<evidence type="ECO:0000313" key="10">
    <source>
        <dbReference type="EMBL" id="MBW3097354.1"/>
    </source>
</evidence>
<dbReference type="Pfam" id="PF22692">
    <property type="entry name" value="LlgE_F_G_D1"/>
    <property type="match status" value="1"/>
</dbReference>
<evidence type="ECO:0000259" key="9">
    <source>
        <dbReference type="Pfam" id="PF22692"/>
    </source>
</evidence>